<evidence type="ECO:0000256" key="1">
    <source>
        <dbReference type="ARBA" id="ARBA00009437"/>
    </source>
</evidence>
<dbReference type="GO" id="GO:0003700">
    <property type="term" value="F:DNA-binding transcription factor activity"/>
    <property type="evidence" value="ECO:0007669"/>
    <property type="project" value="InterPro"/>
</dbReference>
<protein>
    <submittedName>
        <fullName evidence="6">LysR family transcriptional regulator</fullName>
    </submittedName>
</protein>
<dbReference type="PANTHER" id="PTHR30537">
    <property type="entry name" value="HTH-TYPE TRANSCRIPTIONAL REGULATOR"/>
    <property type="match status" value="1"/>
</dbReference>
<dbReference type="Gene3D" id="1.10.10.10">
    <property type="entry name" value="Winged helix-like DNA-binding domain superfamily/Winged helix DNA-binding domain"/>
    <property type="match status" value="1"/>
</dbReference>
<reference evidence="6 7" key="1">
    <citation type="submission" date="2018-07" db="EMBL/GenBank/DDBJ databases">
        <title>Genomic Encyclopedia of Type Strains, Phase IV (KMG-IV): sequencing the most valuable type-strain genomes for metagenomic binning, comparative biology and taxonomic classification.</title>
        <authorList>
            <person name="Goeker M."/>
        </authorList>
    </citation>
    <scope>NUCLEOTIDE SEQUENCE [LARGE SCALE GENOMIC DNA]</scope>
    <source>
        <strain evidence="6 7">DSM 26725</strain>
    </source>
</reference>
<sequence length="308" mass="33666">MNLTNLEIFSEVFYSGSFSAVARQRGVSPSAISRAIAALEADLDMLLFYRTTRNIAATEAATLLATQVEEPLEALRSIRSRAADAGDEVSGKLRISASHSFGIKCLGPHLADFSDTYPGITLDITLNDRIVDIVGERFDLAIRHGPLPDSSLIAKPILQTRYFACASPEWLQRNGRPEAVEEISKLDCLIFPLPGFSSVWRFRSSTGKETEVPISSTMSANSGLILREYALHGKGIVLLSDWLIGEDLSTGRLIDLFPDMLATPTNYQTAISAVYPNRKHMPKKVSAFISFIRSRLSAKEPVAAGSES</sequence>
<feature type="domain" description="HTH lysR-type" evidence="5">
    <location>
        <begin position="1"/>
        <end position="58"/>
    </location>
</feature>
<keyword evidence="4" id="KW-0804">Transcription</keyword>
<dbReference type="SUPFAM" id="SSF46785">
    <property type="entry name" value="Winged helix' DNA-binding domain"/>
    <property type="match status" value="1"/>
</dbReference>
<proteinExistence type="inferred from homology"/>
<keyword evidence="3" id="KW-0238">DNA-binding</keyword>
<dbReference type="FunFam" id="3.40.190.290:FF:000001">
    <property type="entry name" value="Transcriptional regulator, LysR family"/>
    <property type="match status" value="1"/>
</dbReference>
<dbReference type="EMBL" id="QRDP01000004">
    <property type="protein sequence ID" value="RED16560.1"/>
    <property type="molecule type" value="Genomic_DNA"/>
</dbReference>
<evidence type="ECO:0000259" key="5">
    <source>
        <dbReference type="PROSITE" id="PS50931"/>
    </source>
</evidence>
<dbReference type="SUPFAM" id="SSF53850">
    <property type="entry name" value="Periplasmic binding protein-like II"/>
    <property type="match status" value="1"/>
</dbReference>
<evidence type="ECO:0000313" key="6">
    <source>
        <dbReference type="EMBL" id="RED16560.1"/>
    </source>
</evidence>
<comment type="similarity">
    <text evidence="1">Belongs to the LysR transcriptional regulatory family.</text>
</comment>
<dbReference type="AlphaFoldDB" id="A0A3D9FFG2"/>
<keyword evidence="2" id="KW-0805">Transcription regulation</keyword>
<comment type="caution">
    <text evidence="6">The sequence shown here is derived from an EMBL/GenBank/DDBJ whole genome shotgun (WGS) entry which is preliminary data.</text>
</comment>
<dbReference type="Gene3D" id="3.40.190.290">
    <property type="match status" value="1"/>
</dbReference>
<organism evidence="6 7">
    <name type="scientific">Parasphingopyxis lamellibrachiae</name>
    <dbReference type="NCBI Taxonomy" id="680125"/>
    <lineage>
        <taxon>Bacteria</taxon>
        <taxon>Pseudomonadati</taxon>
        <taxon>Pseudomonadota</taxon>
        <taxon>Alphaproteobacteria</taxon>
        <taxon>Sphingomonadales</taxon>
        <taxon>Sphingomonadaceae</taxon>
        <taxon>Parasphingopyxis</taxon>
    </lineage>
</organism>
<evidence type="ECO:0000256" key="3">
    <source>
        <dbReference type="ARBA" id="ARBA00023125"/>
    </source>
</evidence>
<dbReference type="OrthoDB" id="9786526at2"/>
<keyword evidence="7" id="KW-1185">Reference proteome</keyword>
<evidence type="ECO:0000313" key="7">
    <source>
        <dbReference type="Proteomes" id="UP000256310"/>
    </source>
</evidence>
<dbReference type="InterPro" id="IPR005119">
    <property type="entry name" value="LysR_subst-bd"/>
</dbReference>
<dbReference type="Pfam" id="PF03466">
    <property type="entry name" value="LysR_substrate"/>
    <property type="match status" value="1"/>
</dbReference>
<dbReference type="InterPro" id="IPR036390">
    <property type="entry name" value="WH_DNA-bd_sf"/>
</dbReference>
<evidence type="ECO:0000256" key="4">
    <source>
        <dbReference type="ARBA" id="ARBA00023163"/>
    </source>
</evidence>
<dbReference type="PANTHER" id="PTHR30537:SF5">
    <property type="entry name" value="HTH-TYPE TRANSCRIPTIONAL ACTIVATOR TTDR-RELATED"/>
    <property type="match status" value="1"/>
</dbReference>
<dbReference type="Proteomes" id="UP000256310">
    <property type="component" value="Unassembled WGS sequence"/>
</dbReference>
<evidence type="ECO:0000256" key="2">
    <source>
        <dbReference type="ARBA" id="ARBA00023015"/>
    </source>
</evidence>
<dbReference type="GO" id="GO:0003677">
    <property type="term" value="F:DNA binding"/>
    <property type="evidence" value="ECO:0007669"/>
    <property type="project" value="UniProtKB-KW"/>
</dbReference>
<name>A0A3D9FFG2_9SPHN</name>
<dbReference type="CDD" id="cd08422">
    <property type="entry name" value="PBP2_CrgA_like"/>
    <property type="match status" value="1"/>
</dbReference>
<dbReference type="InterPro" id="IPR036388">
    <property type="entry name" value="WH-like_DNA-bd_sf"/>
</dbReference>
<dbReference type="InterPro" id="IPR000847">
    <property type="entry name" value="LysR_HTH_N"/>
</dbReference>
<dbReference type="PROSITE" id="PS50931">
    <property type="entry name" value="HTH_LYSR"/>
    <property type="match status" value="1"/>
</dbReference>
<dbReference type="InterPro" id="IPR058163">
    <property type="entry name" value="LysR-type_TF_proteobact-type"/>
</dbReference>
<gene>
    <name evidence="6" type="ORF">DFR46_1584</name>
</gene>
<dbReference type="Pfam" id="PF00126">
    <property type="entry name" value="HTH_1"/>
    <property type="match status" value="1"/>
</dbReference>
<accession>A0A3D9FFG2</accession>